<keyword evidence="3" id="KW-1185">Reference proteome</keyword>
<evidence type="ECO:0000313" key="3">
    <source>
        <dbReference type="Proteomes" id="UP001554567"/>
    </source>
</evidence>
<protein>
    <recommendedName>
        <fullName evidence="1">ParE-like toxin domain-containing protein</fullName>
    </recommendedName>
</protein>
<sequence length="84" mass="9770">MKQKYKTVAPGVMASAGTPQQCCRKAFQQVSRFRQGAQNYKRLNDKGCGYYKIDLGPFWRLLSRNKGRTWLVLSHERYNAAIRK</sequence>
<dbReference type="Pfam" id="PF24732">
    <property type="entry name" value="ParE_like"/>
    <property type="match status" value="1"/>
</dbReference>
<feature type="domain" description="ParE-like toxin" evidence="1">
    <location>
        <begin position="21"/>
        <end position="79"/>
    </location>
</feature>
<dbReference type="EMBL" id="JBFKZN010000014">
    <property type="protein sequence ID" value="MEW5291538.1"/>
    <property type="molecule type" value="Genomic_DNA"/>
</dbReference>
<gene>
    <name evidence="2" type="ORF">ABW286_20560</name>
</gene>
<organism evidence="2 3">
    <name type="scientific">Erwinia papayae</name>
    <dbReference type="NCBI Taxonomy" id="206499"/>
    <lineage>
        <taxon>Bacteria</taxon>
        <taxon>Pseudomonadati</taxon>
        <taxon>Pseudomonadota</taxon>
        <taxon>Gammaproteobacteria</taxon>
        <taxon>Enterobacterales</taxon>
        <taxon>Erwiniaceae</taxon>
        <taxon>Erwinia</taxon>
    </lineage>
</organism>
<dbReference type="RefSeq" id="WP_367168551.1">
    <property type="nucleotide sequence ID" value="NZ_JBFKZN010000014.1"/>
</dbReference>
<name>A0ABV3N6U4_9GAMM</name>
<reference evidence="2 3" key="1">
    <citation type="submission" date="2024-07" db="EMBL/GenBank/DDBJ databases">
        <authorList>
            <person name="Dulla G.F.J."/>
            <person name="Delorm J.G."/>
        </authorList>
    </citation>
    <scope>NUCLEOTIDE SEQUENCE [LARGE SCALE GENOMIC DNA]</scope>
    <source>
        <strain evidence="2 3">JGD 233</strain>
    </source>
</reference>
<accession>A0ABV3N6U4</accession>
<dbReference type="Proteomes" id="UP001554567">
    <property type="component" value="Unassembled WGS sequence"/>
</dbReference>
<proteinExistence type="predicted"/>
<evidence type="ECO:0000259" key="1">
    <source>
        <dbReference type="Pfam" id="PF24732"/>
    </source>
</evidence>
<comment type="caution">
    <text evidence="2">The sequence shown here is derived from an EMBL/GenBank/DDBJ whole genome shotgun (WGS) entry which is preliminary data.</text>
</comment>
<dbReference type="InterPro" id="IPR056925">
    <property type="entry name" value="ParE-like"/>
</dbReference>
<evidence type="ECO:0000313" key="2">
    <source>
        <dbReference type="EMBL" id="MEW5291538.1"/>
    </source>
</evidence>